<dbReference type="InterPro" id="IPR039426">
    <property type="entry name" value="TonB-dep_rcpt-like"/>
</dbReference>
<dbReference type="GO" id="GO:0015344">
    <property type="term" value="F:siderophore uptake transmembrane transporter activity"/>
    <property type="evidence" value="ECO:0007669"/>
    <property type="project" value="TreeGrafter"/>
</dbReference>
<proteinExistence type="inferred from homology"/>
<feature type="domain" description="TonB-dependent receptor plug" evidence="9">
    <location>
        <begin position="89"/>
        <end position="189"/>
    </location>
</feature>
<dbReference type="InterPro" id="IPR012910">
    <property type="entry name" value="Plug_dom"/>
</dbReference>
<evidence type="ECO:0000256" key="4">
    <source>
        <dbReference type="ARBA" id="ARBA00022692"/>
    </source>
</evidence>
<organism evidence="10 11">
    <name type="scientific">Xanthocytophaga flava</name>
    <dbReference type="NCBI Taxonomy" id="3048013"/>
    <lineage>
        <taxon>Bacteria</taxon>
        <taxon>Pseudomonadati</taxon>
        <taxon>Bacteroidota</taxon>
        <taxon>Cytophagia</taxon>
        <taxon>Cytophagales</taxon>
        <taxon>Rhodocytophagaceae</taxon>
        <taxon>Xanthocytophaga</taxon>
    </lineage>
</organism>
<comment type="similarity">
    <text evidence="8">Belongs to the TonB-dependent receptor family.</text>
</comment>
<evidence type="ECO:0000256" key="3">
    <source>
        <dbReference type="ARBA" id="ARBA00022452"/>
    </source>
</evidence>
<dbReference type="SUPFAM" id="SSF56935">
    <property type="entry name" value="Porins"/>
    <property type="match status" value="1"/>
</dbReference>
<evidence type="ECO:0000256" key="5">
    <source>
        <dbReference type="ARBA" id="ARBA00022729"/>
    </source>
</evidence>
<comment type="subcellular location">
    <subcellularLocation>
        <location evidence="1 8">Cell outer membrane</location>
        <topology evidence="1 8">Multi-pass membrane protein</topology>
    </subcellularLocation>
</comment>
<keyword evidence="6 8" id="KW-0472">Membrane</keyword>
<protein>
    <submittedName>
        <fullName evidence="10">TonB-dependent receptor plug domain-containing protein</fullName>
    </submittedName>
</protein>
<dbReference type="InterPro" id="IPR037066">
    <property type="entry name" value="Plug_dom_sf"/>
</dbReference>
<keyword evidence="5" id="KW-0732">Signal</keyword>
<dbReference type="Gene3D" id="2.170.130.10">
    <property type="entry name" value="TonB-dependent receptor, plug domain"/>
    <property type="match status" value="1"/>
</dbReference>
<dbReference type="PANTHER" id="PTHR30069:SF29">
    <property type="entry name" value="HEMOGLOBIN AND HEMOGLOBIN-HAPTOGLOBIN-BINDING PROTEIN 1-RELATED"/>
    <property type="match status" value="1"/>
</dbReference>
<evidence type="ECO:0000256" key="8">
    <source>
        <dbReference type="PROSITE-ProRule" id="PRU01360"/>
    </source>
</evidence>
<keyword evidence="4 8" id="KW-0812">Transmembrane</keyword>
<keyword evidence="10" id="KW-0675">Receptor</keyword>
<evidence type="ECO:0000313" key="10">
    <source>
        <dbReference type="EMBL" id="MDJ1485241.1"/>
    </source>
</evidence>
<dbReference type="Gene3D" id="2.40.170.20">
    <property type="entry name" value="TonB-dependent receptor, beta-barrel domain"/>
    <property type="match status" value="1"/>
</dbReference>
<evidence type="ECO:0000256" key="7">
    <source>
        <dbReference type="ARBA" id="ARBA00023237"/>
    </source>
</evidence>
<evidence type="ECO:0000256" key="1">
    <source>
        <dbReference type="ARBA" id="ARBA00004571"/>
    </source>
</evidence>
<dbReference type="GO" id="GO:0009279">
    <property type="term" value="C:cell outer membrane"/>
    <property type="evidence" value="ECO:0007669"/>
    <property type="project" value="UniProtKB-SubCell"/>
</dbReference>
<name>A0AAE3QUI5_9BACT</name>
<dbReference type="PROSITE" id="PS52016">
    <property type="entry name" value="TONB_DEPENDENT_REC_3"/>
    <property type="match status" value="1"/>
</dbReference>
<evidence type="ECO:0000313" key="11">
    <source>
        <dbReference type="Proteomes" id="UP001241110"/>
    </source>
</evidence>
<evidence type="ECO:0000259" key="9">
    <source>
        <dbReference type="Pfam" id="PF07715"/>
    </source>
</evidence>
<dbReference type="AlphaFoldDB" id="A0AAE3QUI5"/>
<dbReference type="RefSeq" id="WP_313987527.1">
    <property type="nucleotide sequence ID" value="NZ_JASJOS010000019.1"/>
</dbReference>
<dbReference type="EMBL" id="JASJOS010000019">
    <property type="protein sequence ID" value="MDJ1485241.1"/>
    <property type="molecule type" value="Genomic_DNA"/>
</dbReference>
<dbReference type="PANTHER" id="PTHR30069">
    <property type="entry name" value="TONB-DEPENDENT OUTER MEMBRANE RECEPTOR"/>
    <property type="match status" value="1"/>
</dbReference>
<keyword evidence="7 8" id="KW-0998">Cell outer membrane</keyword>
<accession>A0AAE3QUI5</accession>
<dbReference type="Proteomes" id="UP001241110">
    <property type="component" value="Unassembled WGS sequence"/>
</dbReference>
<keyword evidence="2 8" id="KW-0813">Transport</keyword>
<keyword evidence="3 8" id="KW-1134">Transmembrane beta strand</keyword>
<dbReference type="Pfam" id="PF07715">
    <property type="entry name" value="Plug"/>
    <property type="match status" value="1"/>
</dbReference>
<evidence type="ECO:0000256" key="6">
    <source>
        <dbReference type="ARBA" id="ARBA00023136"/>
    </source>
</evidence>
<evidence type="ECO:0000256" key="2">
    <source>
        <dbReference type="ARBA" id="ARBA00022448"/>
    </source>
</evidence>
<reference evidence="10" key="1">
    <citation type="submission" date="2023-05" db="EMBL/GenBank/DDBJ databases">
        <authorList>
            <person name="Zhang X."/>
        </authorList>
    </citation>
    <scope>NUCLEOTIDE SEQUENCE</scope>
    <source>
        <strain evidence="10">YF14B1</strain>
    </source>
</reference>
<sequence length="715" mass="80395">MYKSFTILLKQIGHYSILTGFLILGTFISVSAQQTAQAEIDTTTTYDYYSMSLEELLKLKASGVTMSSELEKLINSLIGVASQKAQSSRKSPSIVSLITEEDIKSSGARDLIDVLRMVPGFQFGMDTQGVTGLSIRGNWAHEGKVLLLLDGQEMNETMYSTLQFGNHFDVSQIKRIEIIRGPGSAIYGGYAEYAVISIITKSYDDLKGLQITGTYGTMEHAYARRNISISAGQKIGNWGLSLAVFAGQGQRSDQPFTSFYQGISRIDTVYNEQEIQRIDTSYVPQTYSMKNNSALNPTNVNLGITYKNWTVRGIYDDYQATIRDGYDVSLSRAYPNNFKSWLGEIKYKWEINSKLTITPRLSFKRQLPWQYSGNTEEYSSYNKQADRSRGSITLTYDLSRRVNIIGGGEFFNDRGYNFSKKGDTLFYNGSRHVTFNNKALFAQTLLKFSIAHITIGMRYDHNDAFGSAFVPRLGITRKFDKLHLKVLYSNSFRAPGIENINFSIDNRINPEKSSVLEMEAGYQIGKNSFLTINLFDITTKDPIVYNFEEGDSYQNFPRSGSSGLEMEYKLKERWGFLTVSYAFYTTAWKKETISLYSVPGKNNVTLGNPAHQIGINSNVHLGSDWYASLSGTLLSNRYSYIAPETVGKFTPAALLNTFIRKQNLLTSGLEVGLGIYDILNQKFAFIQPYNGGHAPLPGPSREFLIRVSYTLKQTN</sequence>
<dbReference type="GO" id="GO:0044718">
    <property type="term" value="P:siderophore transmembrane transport"/>
    <property type="evidence" value="ECO:0007669"/>
    <property type="project" value="TreeGrafter"/>
</dbReference>
<gene>
    <name evidence="10" type="ORF">QNI16_32380</name>
</gene>
<dbReference type="InterPro" id="IPR036942">
    <property type="entry name" value="Beta-barrel_TonB_sf"/>
</dbReference>
<comment type="caution">
    <text evidence="10">The sequence shown here is derived from an EMBL/GenBank/DDBJ whole genome shotgun (WGS) entry which is preliminary data.</text>
</comment>